<sequence>MCKIMSQNGTQVYLGRKCNQNQIEIQN</sequence>
<name>A0A0A9FW70_ARUDO</name>
<proteinExistence type="predicted"/>
<accession>A0A0A9FW70</accession>
<evidence type="ECO:0000313" key="1">
    <source>
        <dbReference type="EMBL" id="JAE15494.1"/>
    </source>
</evidence>
<reference evidence="1" key="1">
    <citation type="submission" date="2014-09" db="EMBL/GenBank/DDBJ databases">
        <authorList>
            <person name="Magalhaes I.L.F."/>
            <person name="Oliveira U."/>
            <person name="Santos F.R."/>
            <person name="Vidigal T.H.D.A."/>
            <person name="Brescovit A.D."/>
            <person name="Santos A.J."/>
        </authorList>
    </citation>
    <scope>NUCLEOTIDE SEQUENCE</scope>
    <source>
        <tissue evidence="1">Shoot tissue taken approximately 20 cm above the soil surface</tissue>
    </source>
</reference>
<protein>
    <submittedName>
        <fullName evidence="1">Uncharacterized protein</fullName>
    </submittedName>
</protein>
<dbReference type="AlphaFoldDB" id="A0A0A9FW70"/>
<organism evidence="1">
    <name type="scientific">Arundo donax</name>
    <name type="common">Giant reed</name>
    <name type="synonym">Donax arundinaceus</name>
    <dbReference type="NCBI Taxonomy" id="35708"/>
    <lineage>
        <taxon>Eukaryota</taxon>
        <taxon>Viridiplantae</taxon>
        <taxon>Streptophyta</taxon>
        <taxon>Embryophyta</taxon>
        <taxon>Tracheophyta</taxon>
        <taxon>Spermatophyta</taxon>
        <taxon>Magnoliopsida</taxon>
        <taxon>Liliopsida</taxon>
        <taxon>Poales</taxon>
        <taxon>Poaceae</taxon>
        <taxon>PACMAD clade</taxon>
        <taxon>Arundinoideae</taxon>
        <taxon>Arundineae</taxon>
        <taxon>Arundo</taxon>
    </lineage>
</organism>
<dbReference type="EMBL" id="GBRH01182402">
    <property type="protein sequence ID" value="JAE15494.1"/>
    <property type="molecule type" value="Transcribed_RNA"/>
</dbReference>
<reference evidence="1" key="2">
    <citation type="journal article" date="2015" name="Data Brief">
        <title>Shoot transcriptome of the giant reed, Arundo donax.</title>
        <authorList>
            <person name="Barrero R.A."/>
            <person name="Guerrero F.D."/>
            <person name="Moolhuijzen P."/>
            <person name="Goolsby J.A."/>
            <person name="Tidwell J."/>
            <person name="Bellgard S.E."/>
            <person name="Bellgard M.I."/>
        </authorList>
    </citation>
    <scope>NUCLEOTIDE SEQUENCE</scope>
    <source>
        <tissue evidence="1">Shoot tissue taken approximately 20 cm above the soil surface</tissue>
    </source>
</reference>